<dbReference type="GO" id="GO:0002161">
    <property type="term" value="F:aminoacyl-tRNA deacylase activity"/>
    <property type="evidence" value="ECO:0007669"/>
    <property type="project" value="InterPro"/>
</dbReference>
<evidence type="ECO:0000313" key="2">
    <source>
        <dbReference type="EMBL" id="CAJ0687041.1"/>
    </source>
</evidence>
<sequence>MSISSTLDSCLRSKGCLYEVIRHPHSHTSTETAQVAHVPGDRLAKTLLLEDKLGYVAAVLPSTYHLHLSELQKESGRQDLTLADESELREVFKDCDVGAVPPVGMAYGMPTYIDSSLMTHGDVYFEAGDHENVVHMDMDQFMALMRDAKPARFAYRMQGVLF</sequence>
<dbReference type="EMBL" id="UGVE01000003">
    <property type="protein sequence ID" value="SUE42319.1"/>
    <property type="molecule type" value="Genomic_DNA"/>
</dbReference>
<dbReference type="PANTHER" id="PTHR30411:SF9">
    <property type="entry name" value="MULTIFUNCTIONAL SER_THR-TRNA DEACYLASE PROXP-Y"/>
    <property type="match status" value="1"/>
</dbReference>
<dbReference type="GeneID" id="34789776"/>
<feature type="domain" description="YbaK/aminoacyl-tRNA synthetase-associated" evidence="1">
    <location>
        <begin position="23"/>
        <end position="142"/>
    </location>
</feature>
<dbReference type="PANTHER" id="PTHR30411">
    <property type="entry name" value="CYTOPLASMIC PROTEIN"/>
    <property type="match status" value="1"/>
</dbReference>
<protein>
    <submittedName>
        <fullName evidence="4">Prolyl-tRNA synthetase</fullName>
    </submittedName>
</protein>
<dbReference type="Proteomes" id="UP001190452">
    <property type="component" value="Unassembled WGS sequence"/>
</dbReference>
<proteinExistence type="predicted"/>
<dbReference type="RefSeq" id="WP_045784965.1">
    <property type="nucleotide sequence ID" value="NZ_BAAAEC010000019.1"/>
</dbReference>
<evidence type="ECO:0000313" key="6">
    <source>
        <dbReference type="Proteomes" id="UP001190002"/>
    </source>
</evidence>
<dbReference type="Proteomes" id="UP000255008">
    <property type="component" value="Unassembled WGS sequence"/>
</dbReference>
<dbReference type="KEGG" id="rmn:TK49_00200"/>
<dbReference type="SUPFAM" id="SSF55826">
    <property type="entry name" value="YbaK/ProRS associated domain"/>
    <property type="match status" value="1"/>
</dbReference>
<name>A0A0D5AJM4_9RALS</name>
<dbReference type="OrthoDB" id="9786549at2"/>
<dbReference type="CDD" id="cd04332">
    <property type="entry name" value="YbaK_like"/>
    <property type="match status" value="1"/>
</dbReference>
<evidence type="ECO:0000313" key="5">
    <source>
        <dbReference type="Proteomes" id="UP000255008"/>
    </source>
</evidence>
<gene>
    <name evidence="4" type="ORF">NCTC10894_04450</name>
    <name evidence="3" type="ORF">R77569_02797</name>
    <name evidence="2" type="ORF">R77591_03015</name>
</gene>
<dbReference type="Pfam" id="PF04073">
    <property type="entry name" value="tRNA_edit"/>
    <property type="match status" value="1"/>
</dbReference>
<dbReference type="Proteomes" id="UP001190002">
    <property type="component" value="Unassembled WGS sequence"/>
</dbReference>
<reference evidence="2 7" key="2">
    <citation type="submission" date="2023-07" db="EMBL/GenBank/DDBJ databases">
        <authorList>
            <person name="Peeters C."/>
        </authorList>
    </citation>
    <scope>NUCLEOTIDE SEQUENCE</scope>
    <source>
        <strain evidence="3 7">R-77569</strain>
        <strain evidence="2">R-77591</strain>
    </source>
</reference>
<reference evidence="4 5" key="1">
    <citation type="submission" date="2018-06" db="EMBL/GenBank/DDBJ databases">
        <authorList>
            <consortium name="Pathogen Informatics"/>
            <person name="Doyle S."/>
        </authorList>
    </citation>
    <scope>NUCLEOTIDE SEQUENCE [LARGE SCALE GENOMIC DNA]</scope>
    <source>
        <strain evidence="4 5">NCTC10894</strain>
    </source>
</reference>
<dbReference type="InterPro" id="IPR007214">
    <property type="entry name" value="YbaK/aa-tRNA-synth-assoc-dom"/>
</dbReference>
<evidence type="ECO:0000313" key="7">
    <source>
        <dbReference type="Proteomes" id="UP001190452"/>
    </source>
</evidence>
<comment type="caution">
    <text evidence="2">The sequence shown here is derived from an EMBL/GenBank/DDBJ whole genome shotgun (WGS) entry which is preliminary data.</text>
</comment>
<dbReference type="EMBL" id="CAUDKV010000011">
    <property type="protein sequence ID" value="CAJ0876399.1"/>
    <property type="molecule type" value="Genomic_DNA"/>
</dbReference>
<evidence type="ECO:0000313" key="3">
    <source>
        <dbReference type="EMBL" id="CAJ0876399.1"/>
    </source>
</evidence>
<accession>A0A0D5AJM4</accession>
<dbReference type="AlphaFoldDB" id="A0A0D5AJM4"/>
<organism evidence="2 6">
    <name type="scientific">Ralstonia mannitolilytica</name>
    <dbReference type="NCBI Taxonomy" id="105219"/>
    <lineage>
        <taxon>Bacteria</taxon>
        <taxon>Pseudomonadati</taxon>
        <taxon>Pseudomonadota</taxon>
        <taxon>Betaproteobacteria</taxon>
        <taxon>Burkholderiales</taxon>
        <taxon>Burkholderiaceae</taxon>
        <taxon>Ralstonia</taxon>
    </lineage>
</organism>
<dbReference type="EMBL" id="CATVXE010000012">
    <property type="protein sequence ID" value="CAJ0687041.1"/>
    <property type="molecule type" value="Genomic_DNA"/>
</dbReference>
<dbReference type="Gene3D" id="3.90.960.10">
    <property type="entry name" value="YbaK/aminoacyl-tRNA synthetase-associated domain"/>
    <property type="match status" value="1"/>
</dbReference>
<evidence type="ECO:0000313" key="4">
    <source>
        <dbReference type="EMBL" id="SUE42319.1"/>
    </source>
</evidence>
<keyword evidence="7" id="KW-1185">Reference proteome</keyword>
<dbReference type="InterPro" id="IPR036754">
    <property type="entry name" value="YbaK/aa-tRNA-synt-asso_dom_sf"/>
</dbReference>
<evidence type="ECO:0000259" key="1">
    <source>
        <dbReference type="Pfam" id="PF04073"/>
    </source>
</evidence>